<dbReference type="SMART" id="SM00642">
    <property type="entry name" value="Aamy"/>
    <property type="match status" value="1"/>
</dbReference>
<dbReference type="Proteomes" id="UP001597353">
    <property type="component" value="Unassembled WGS sequence"/>
</dbReference>
<dbReference type="Gene3D" id="3.30.1590.10">
    <property type="entry name" value="Maltooligosyl trehalose synthase, domain 2"/>
    <property type="match status" value="2"/>
</dbReference>
<dbReference type="PANTHER" id="PTHR10357:SF216">
    <property type="entry name" value="MALTOOLIGOSYL TREHALOSE SYNTHASE-RELATED"/>
    <property type="match status" value="1"/>
</dbReference>
<evidence type="ECO:0000313" key="2">
    <source>
        <dbReference type="EMBL" id="MFD1912203.1"/>
    </source>
</evidence>
<keyword evidence="2" id="KW-0413">Isomerase</keyword>
<dbReference type="InterPro" id="IPR012767">
    <property type="entry name" value="Trehalose_TreY"/>
</dbReference>
<comment type="caution">
    <text evidence="2">The sequence shown here is derived from an EMBL/GenBank/DDBJ whole genome shotgun (WGS) entry which is preliminary data.</text>
</comment>
<dbReference type="EMBL" id="JBHUGH010000005">
    <property type="protein sequence ID" value="MFD1912203.1"/>
    <property type="molecule type" value="Genomic_DNA"/>
</dbReference>
<gene>
    <name evidence="2" type="primary">treY</name>
    <name evidence="2" type="ORF">ACFSGJ_08245</name>
</gene>
<dbReference type="RefSeq" id="WP_390260636.1">
    <property type="nucleotide sequence ID" value="NZ_JBHUGH010000005.1"/>
</dbReference>
<protein>
    <submittedName>
        <fullName evidence="2">Malto-oligosyltrehalose synthase</fullName>
        <ecNumber evidence="2">5.4.99.15</ecNumber>
    </submittedName>
</protein>
<dbReference type="EC" id="5.4.99.15" evidence="2"/>
<dbReference type="Pfam" id="PF00128">
    <property type="entry name" value="Alpha-amylase"/>
    <property type="match status" value="1"/>
</dbReference>
<dbReference type="GO" id="GO:0047470">
    <property type="term" value="F:(1,4)-alpha-D-glucan 1-alpha-D-glucosylmutase activity"/>
    <property type="evidence" value="ECO:0007669"/>
    <property type="project" value="UniProtKB-EC"/>
</dbReference>
<name>A0ABW4S551_9RHOB</name>
<dbReference type="InterPro" id="IPR006047">
    <property type="entry name" value="GH13_cat_dom"/>
</dbReference>
<feature type="domain" description="Glycosyl hydrolase family 13 catalytic" evidence="1">
    <location>
        <begin position="18"/>
        <end position="435"/>
    </location>
</feature>
<dbReference type="SUPFAM" id="SSF51445">
    <property type="entry name" value="(Trans)glycosidases"/>
    <property type="match status" value="1"/>
</dbReference>
<dbReference type="NCBIfam" id="TIGR02401">
    <property type="entry name" value="trehalose_TreY"/>
    <property type="match status" value="1"/>
</dbReference>
<keyword evidence="3" id="KW-1185">Reference proteome</keyword>
<proteinExistence type="predicted"/>
<dbReference type="Gene3D" id="1.10.10.470">
    <property type="entry name" value="Maltooligosyl trehalose synthase, domain 4"/>
    <property type="match status" value="1"/>
</dbReference>
<dbReference type="PANTHER" id="PTHR10357">
    <property type="entry name" value="ALPHA-AMYLASE FAMILY MEMBER"/>
    <property type="match status" value="1"/>
</dbReference>
<dbReference type="CDD" id="cd11336">
    <property type="entry name" value="AmyAc_MTSase"/>
    <property type="match status" value="1"/>
</dbReference>
<organism evidence="2 3">
    <name type="scientific">Halodurantibacterium flavum</name>
    <dbReference type="NCBI Taxonomy" id="1382802"/>
    <lineage>
        <taxon>Bacteria</taxon>
        <taxon>Pseudomonadati</taxon>
        <taxon>Pseudomonadota</taxon>
        <taxon>Alphaproteobacteria</taxon>
        <taxon>Rhodobacterales</taxon>
        <taxon>Paracoccaceae</taxon>
        <taxon>Halodurantibacterium</taxon>
    </lineage>
</organism>
<dbReference type="InterPro" id="IPR017853">
    <property type="entry name" value="GH"/>
</dbReference>
<sequence>MIPLRATYRLQFTADFTFADGAALAPYLAQLGVSHVYASPVFAARPGSTHGYDVTDYNRINPELGTEADFRAMAQVFRERGLGLILDFVPNHMGIGGDANAFWQSVLEWGPDSPWAHWFDIDWNAPGFPGKVLFPFLGAPYGVVLRDGGLDLRLDEGGRIAVWAHDSHRLPVCSRDYAEVLRRAGSSLAGDFEAMTGAAPDDPRWPALHERLWQERPDLSVWRDPGLLDGLVRRQHWRAAKFNLDGDAINYRRFFTISDLAGVRVERAEVFEETHALMLSLLREGVADGIRIDHIDGLRDPKAYCLRLRQAVGRPFPLYVEKILGPDEHLPPAWEADGTTGYEFANEVVTLLADPAGTATLGEIYSGFTGQTLPPAEIVHEAKLRVVQGPMLAEAEAVTTHVMGLAGQVPDWADLGRGAVRSALGEVIASLDIYRSYADADGIAPEGRARVLSAIERARLRAPEIDPAAWDLIASVLTIELGDRLPDQRDAVIEAAMRFQQLSGPVMAKGLEDRSLYRFNRLIALNEVGSEPGHFNLAIASFHLAQADRLRLAPRNMLGTSSHDTKRGEDARMRIVAISSHTGLWQQKVAEWRALLADASAPVDPNEEYFFYQLLIGVWPDDEADRDDLIPRVTEAMLKSVREAGVNSRWVFGDEAYEGNIRALVERALGSRDFVASFTDFLRRIRPDAEANSLIQTALKLTVPGVPDIYQGAEMWDQSLVDPDNRRPVDFARRAALLPQLGAGPVHVAGRAGDETKLALVARLLALRAELPDLFARGSYEPLAAEGPAADGLLGFLRRWGDEMLLVAAALHPASHDARRWEETRIVLPQGAPARWQNLIDGQEVDPTWPAPMFRGMPLAILRPGGA</sequence>
<evidence type="ECO:0000313" key="3">
    <source>
        <dbReference type="Proteomes" id="UP001597353"/>
    </source>
</evidence>
<dbReference type="Gene3D" id="1.10.150.200">
    <property type="entry name" value="Maltooligosyl trehalose synthase, domain 3"/>
    <property type="match status" value="1"/>
</dbReference>
<dbReference type="Gene3D" id="3.20.20.80">
    <property type="entry name" value="Glycosidases"/>
    <property type="match status" value="2"/>
</dbReference>
<accession>A0ABW4S551</accession>
<dbReference type="InterPro" id="IPR013797">
    <property type="entry name" value="Maltooligo_trehalose_synth_4"/>
</dbReference>
<reference evidence="3" key="1">
    <citation type="journal article" date="2019" name="Int. J. Syst. Evol. Microbiol.">
        <title>The Global Catalogue of Microorganisms (GCM) 10K type strain sequencing project: providing services to taxonomists for standard genome sequencing and annotation.</title>
        <authorList>
            <consortium name="The Broad Institute Genomics Platform"/>
            <consortium name="The Broad Institute Genome Sequencing Center for Infectious Disease"/>
            <person name="Wu L."/>
            <person name="Ma J."/>
        </authorList>
    </citation>
    <scope>NUCLEOTIDE SEQUENCE [LARGE SCALE GENOMIC DNA]</scope>
    <source>
        <strain evidence="3">CGMCC 4.7242</strain>
    </source>
</reference>
<evidence type="ECO:0000259" key="1">
    <source>
        <dbReference type="SMART" id="SM00642"/>
    </source>
</evidence>